<evidence type="ECO:0000256" key="1">
    <source>
        <dbReference type="SAM" id="MobiDB-lite"/>
    </source>
</evidence>
<protein>
    <submittedName>
        <fullName evidence="3">Uncharacterized protein</fullName>
    </submittedName>
</protein>
<accession>A0AAE0U205</accession>
<keyword evidence="2" id="KW-1133">Transmembrane helix</keyword>
<gene>
    <name evidence="3" type="ORF">B0T20DRAFT_473982</name>
</gene>
<dbReference type="Proteomes" id="UP001281003">
    <property type="component" value="Unassembled WGS sequence"/>
</dbReference>
<keyword evidence="2" id="KW-0472">Membrane</keyword>
<evidence type="ECO:0000313" key="4">
    <source>
        <dbReference type="Proteomes" id="UP001281003"/>
    </source>
</evidence>
<evidence type="ECO:0000313" key="3">
    <source>
        <dbReference type="EMBL" id="KAK3388073.1"/>
    </source>
</evidence>
<keyword evidence="2" id="KW-0812">Transmembrane</keyword>
<proteinExistence type="predicted"/>
<evidence type="ECO:0000256" key="2">
    <source>
        <dbReference type="SAM" id="Phobius"/>
    </source>
</evidence>
<comment type="caution">
    <text evidence="3">The sequence shown here is derived from an EMBL/GenBank/DDBJ whole genome shotgun (WGS) entry which is preliminary data.</text>
</comment>
<dbReference type="AlphaFoldDB" id="A0AAE0U205"/>
<sequence>MTADISPLTFPILAQFSVTFVLFISGVFFPVASAEVGDTNALMLVCPCSSKVSLLCSIRWRHLAKRSNYLDSSKFRSRLVILKQQARRDSESSSNTLVAFQQKLALSAGLFRPPPDEPTMPHESVRQSPACGGVQPPPTLRWDRATRGSPHSRRRYGGRRNQQECRACTCGRPTNKSTLNKVEAVVVVLGGPEASINLVLGSGDNVVRRSDALVDVVEFLLTEGEKIYGFLGKRHYPRDLVFEGPRGTEANARQKEQQTAKKADVPKRLKDGLTQLANRKPKASERAKEMVQDYSTTDLAEYYFRCTSRDENARPCGIPGRQCLPQATR</sequence>
<keyword evidence="4" id="KW-1185">Reference proteome</keyword>
<name>A0AAE0U205_SORBR</name>
<feature type="transmembrane region" description="Helical" evidence="2">
    <location>
        <begin position="12"/>
        <end position="29"/>
    </location>
</feature>
<feature type="region of interest" description="Disordered" evidence="1">
    <location>
        <begin position="111"/>
        <end position="163"/>
    </location>
</feature>
<organism evidence="3 4">
    <name type="scientific">Sordaria brevicollis</name>
    <dbReference type="NCBI Taxonomy" id="83679"/>
    <lineage>
        <taxon>Eukaryota</taxon>
        <taxon>Fungi</taxon>
        <taxon>Dikarya</taxon>
        <taxon>Ascomycota</taxon>
        <taxon>Pezizomycotina</taxon>
        <taxon>Sordariomycetes</taxon>
        <taxon>Sordariomycetidae</taxon>
        <taxon>Sordariales</taxon>
        <taxon>Sordariaceae</taxon>
        <taxon>Sordaria</taxon>
    </lineage>
</organism>
<dbReference type="EMBL" id="JAUTDP010000018">
    <property type="protein sequence ID" value="KAK3388073.1"/>
    <property type="molecule type" value="Genomic_DNA"/>
</dbReference>
<reference evidence="3" key="2">
    <citation type="submission" date="2023-07" db="EMBL/GenBank/DDBJ databases">
        <authorList>
            <consortium name="Lawrence Berkeley National Laboratory"/>
            <person name="Haridas S."/>
            <person name="Hensen N."/>
            <person name="Bonometti L."/>
            <person name="Westerberg I."/>
            <person name="Brannstrom I.O."/>
            <person name="Guillou S."/>
            <person name="Cros-Aarteil S."/>
            <person name="Calhoun S."/>
            <person name="Kuo A."/>
            <person name="Mondo S."/>
            <person name="Pangilinan J."/>
            <person name="Riley R."/>
            <person name="LaButti K."/>
            <person name="Andreopoulos B."/>
            <person name="Lipzen A."/>
            <person name="Chen C."/>
            <person name="Yanf M."/>
            <person name="Daum C."/>
            <person name="Ng V."/>
            <person name="Clum A."/>
            <person name="Steindorff A."/>
            <person name="Ohm R."/>
            <person name="Martin F."/>
            <person name="Silar P."/>
            <person name="Natvig D."/>
            <person name="Lalanne C."/>
            <person name="Gautier V."/>
            <person name="Ament-velasquez S.L."/>
            <person name="Kruys A."/>
            <person name="Hutchinson M.I."/>
            <person name="Powell A.J."/>
            <person name="Barry K."/>
            <person name="Miller A.N."/>
            <person name="Grigoriev I.V."/>
            <person name="Debuchy R."/>
            <person name="Gladieux P."/>
            <person name="Thoren M.H."/>
            <person name="Johannesson H."/>
        </authorList>
    </citation>
    <scope>NUCLEOTIDE SEQUENCE</scope>
    <source>
        <strain evidence="3">FGSC 1904</strain>
    </source>
</reference>
<reference evidence="3" key="1">
    <citation type="journal article" date="2023" name="Mol. Phylogenet. Evol.">
        <title>Genome-scale phylogeny and comparative genomics of the fungal order Sordariales.</title>
        <authorList>
            <person name="Hensen N."/>
            <person name="Bonometti L."/>
            <person name="Westerberg I."/>
            <person name="Brannstrom I.O."/>
            <person name="Guillou S."/>
            <person name="Cros-Aarteil S."/>
            <person name="Calhoun S."/>
            <person name="Haridas S."/>
            <person name="Kuo A."/>
            <person name="Mondo S."/>
            <person name="Pangilinan J."/>
            <person name="Riley R."/>
            <person name="LaButti K."/>
            <person name="Andreopoulos B."/>
            <person name="Lipzen A."/>
            <person name="Chen C."/>
            <person name="Yan M."/>
            <person name="Daum C."/>
            <person name="Ng V."/>
            <person name="Clum A."/>
            <person name="Steindorff A."/>
            <person name="Ohm R.A."/>
            <person name="Martin F."/>
            <person name="Silar P."/>
            <person name="Natvig D.O."/>
            <person name="Lalanne C."/>
            <person name="Gautier V."/>
            <person name="Ament-Velasquez S.L."/>
            <person name="Kruys A."/>
            <person name="Hutchinson M.I."/>
            <person name="Powell A.J."/>
            <person name="Barry K."/>
            <person name="Miller A.N."/>
            <person name="Grigoriev I.V."/>
            <person name="Debuchy R."/>
            <person name="Gladieux P."/>
            <person name="Hiltunen Thoren M."/>
            <person name="Johannesson H."/>
        </authorList>
    </citation>
    <scope>NUCLEOTIDE SEQUENCE</scope>
    <source>
        <strain evidence="3">FGSC 1904</strain>
    </source>
</reference>